<evidence type="ECO:0000256" key="2">
    <source>
        <dbReference type="SAM" id="MobiDB-lite"/>
    </source>
</evidence>
<keyword evidence="4" id="KW-1185">Reference proteome</keyword>
<evidence type="ECO:0000313" key="4">
    <source>
        <dbReference type="Proteomes" id="UP000041254"/>
    </source>
</evidence>
<dbReference type="EMBL" id="CDMY01000478">
    <property type="protein sequence ID" value="CEM16586.1"/>
    <property type="molecule type" value="Genomic_DNA"/>
</dbReference>
<evidence type="ECO:0000313" key="3">
    <source>
        <dbReference type="EMBL" id="CEM16586.1"/>
    </source>
</evidence>
<feature type="compositionally biased region" description="Polar residues" evidence="2">
    <location>
        <begin position="25"/>
        <end position="43"/>
    </location>
</feature>
<dbReference type="InParanoid" id="A0A0G4FRB3"/>
<feature type="region of interest" description="Disordered" evidence="2">
    <location>
        <begin position="1"/>
        <end position="43"/>
    </location>
</feature>
<protein>
    <submittedName>
        <fullName evidence="3">Uncharacterized protein</fullName>
    </submittedName>
</protein>
<organism evidence="3 4">
    <name type="scientific">Vitrella brassicaformis (strain CCMP3155)</name>
    <dbReference type="NCBI Taxonomy" id="1169540"/>
    <lineage>
        <taxon>Eukaryota</taxon>
        <taxon>Sar</taxon>
        <taxon>Alveolata</taxon>
        <taxon>Colpodellida</taxon>
        <taxon>Vitrellaceae</taxon>
        <taxon>Vitrella</taxon>
    </lineage>
</organism>
<dbReference type="Proteomes" id="UP000041254">
    <property type="component" value="Unassembled WGS sequence"/>
</dbReference>
<sequence>MQPRRRGNLLSGRANGYGGGLRHPPTTQQPAASSENKSLTPLTRRCSSLPQAHTGRLFALRQEPLKTSRTLREVPLNRLSTNPSRLQGYTWEATKTMMTMKDDAQERAGETELEKLEKMVRRDRELAAELARYDRRQLLELWTEKEHLQGLVNKWRERQQADAERLNKALNNMEKAKSNQNILVAAAAKLEEKKEELEKENASLKATVAKLQQLFRRTALRTPFSRHRPRTGLAPRVPLAARRDIKAISLKRRRRRAYLRAEEADRKAGKKDTFAKHIFFLPFPGGREGTQYLADGHPDVALLEIQDDDTVRGTAPAQIAADNGRLRCACKMLGVSEWDNKTLVRHAYHKGPAAPPRQRRHQEGFQRLKRAYELAEMEAALREMTWEAEAKAAVAEEEAHAATTPAATRRWIPYSKESDRSHLHEVGWQDSEVSESETKSLSECARQLNILHGLLDNWKCRWPRSSNGEQHVSNKPTSIISLLTVLAIPMVVKIDPLHDVADPLNEKHYPKI</sequence>
<feature type="coiled-coil region" evidence="1">
    <location>
        <begin position="156"/>
        <end position="214"/>
    </location>
</feature>
<keyword evidence="1" id="KW-0175">Coiled coil</keyword>
<accession>A0A0G4FRB3</accession>
<dbReference type="VEuPathDB" id="CryptoDB:Vbra_15939"/>
<evidence type="ECO:0000256" key="1">
    <source>
        <dbReference type="SAM" id="Coils"/>
    </source>
</evidence>
<name>A0A0G4FRB3_VITBC</name>
<reference evidence="3 4" key="1">
    <citation type="submission" date="2014-11" db="EMBL/GenBank/DDBJ databases">
        <authorList>
            <person name="Zhu J."/>
            <person name="Qi W."/>
            <person name="Song R."/>
        </authorList>
    </citation>
    <scope>NUCLEOTIDE SEQUENCE [LARGE SCALE GENOMIC DNA]</scope>
</reference>
<proteinExistence type="predicted"/>
<dbReference type="AlphaFoldDB" id="A0A0G4FRB3"/>
<gene>
    <name evidence="3" type="ORF">Vbra_15939</name>
</gene>